<dbReference type="AlphaFoldDB" id="A0AAE0EXM9"/>
<sequence length="340" mass="38665">MSLQAPEVIRKSYGCECDVWSAGVILYVMLSGRLPFWGETIQHTYDEILFEEPNFTEYPWPEISTSAKDLLRKLLCKTPSRRYTVLEALSHSWLRRDGDAPQEKLNARVQDQLKQFTLTNKVQRMARLMISRKMLSSRTMDPSLMELRHMFESMDLDGSHLISHTEFKHALKQVSDGVISEDDADDVIKSMDTRHHGRSIDYETFLAAAIGYNQQSKTANIDAYAEDVFKELDRDSDGLLSQEDLESCCTDFNDLSVTGIADVLKFSTAKNGTGKMTHEEFLELMQSPKTTTHAQTGLRRNPKSFSDVMKQFFGKFRPAQRSSSKSNNSLRSRSSSAGSR</sequence>
<dbReference type="GO" id="GO:0005509">
    <property type="term" value="F:calcium ion binding"/>
    <property type="evidence" value="ECO:0007669"/>
    <property type="project" value="InterPro"/>
</dbReference>
<dbReference type="EMBL" id="LGRX02032460">
    <property type="protein sequence ID" value="KAK3243984.1"/>
    <property type="molecule type" value="Genomic_DNA"/>
</dbReference>
<dbReference type="Pfam" id="PF00069">
    <property type="entry name" value="Pkinase"/>
    <property type="match status" value="1"/>
</dbReference>
<dbReference type="GO" id="GO:0004674">
    <property type="term" value="F:protein serine/threonine kinase activity"/>
    <property type="evidence" value="ECO:0007669"/>
    <property type="project" value="UniProtKB-KW"/>
</dbReference>
<evidence type="ECO:0000256" key="1">
    <source>
        <dbReference type="ARBA" id="ARBA00022527"/>
    </source>
</evidence>
<keyword evidence="5" id="KW-0106">Calcium</keyword>
<protein>
    <submittedName>
        <fullName evidence="10">Mitogen-activated protein kinase cpk1</fullName>
    </submittedName>
</protein>
<evidence type="ECO:0000256" key="6">
    <source>
        <dbReference type="ARBA" id="ARBA00022840"/>
    </source>
</evidence>
<keyword evidence="2" id="KW-0808">Transferase</keyword>
<evidence type="ECO:0000313" key="11">
    <source>
        <dbReference type="Proteomes" id="UP001190700"/>
    </source>
</evidence>
<dbReference type="Gene3D" id="1.10.238.10">
    <property type="entry name" value="EF-hand"/>
    <property type="match status" value="2"/>
</dbReference>
<feature type="domain" description="EF-hand" evidence="9">
    <location>
        <begin position="142"/>
        <end position="177"/>
    </location>
</feature>
<evidence type="ECO:0000259" key="8">
    <source>
        <dbReference type="PROSITE" id="PS50011"/>
    </source>
</evidence>
<dbReference type="InterPro" id="IPR018247">
    <property type="entry name" value="EF_Hand_1_Ca_BS"/>
</dbReference>
<dbReference type="SMART" id="SM00054">
    <property type="entry name" value="EFh"/>
    <property type="match status" value="2"/>
</dbReference>
<proteinExistence type="predicted"/>
<dbReference type="SUPFAM" id="SSF56112">
    <property type="entry name" value="Protein kinase-like (PK-like)"/>
    <property type="match status" value="1"/>
</dbReference>
<keyword evidence="3" id="KW-0547">Nucleotide-binding</keyword>
<dbReference type="CDD" id="cd00051">
    <property type="entry name" value="EFh"/>
    <property type="match status" value="1"/>
</dbReference>
<dbReference type="PANTHER" id="PTHR24349">
    <property type="entry name" value="SERINE/THREONINE-PROTEIN KINASE"/>
    <property type="match status" value="1"/>
</dbReference>
<dbReference type="Pfam" id="PF13499">
    <property type="entry name" value="EF-hand_7"/>
    <property type="match status" value="1"/>
</dbReference>
<gene>
    <name evidence="10" type="ORF">CYMTET_46391</name>
</gene>
<evidence type="ECO:0000256" key="4">
    <source>
        <dbReference type="ARBA" id="ARBA00022777"/>
    </source>
</evidence>
<evidence type="ECO:0000313" key="10">
    <source>
        <dbReference type="EMBL" id="KAK3243984.1"/>
    </source>
</evidence>
<evidence type="ECO:0000256" key="5">
    <source>
        <dbReference type="ARBA" id="ARBA00022837"/>
    </source>
</evidence>
<keyword evidence="4 10" id="KW-0418">Kinase</keyword>
<dbReference type="InterPro" id="IPR002048">
    <property type="entry name" value="EF_hand_dom"/>
</dbReference>
<accession>A0AAE0EXM9</accession>
<dbReference type="InterPro" id="IPR011009">
    <property type="entry name" value="Kinase-like_dom_sf"/>
</dbReference>
<dbReference type="PROSITE" id="PS50011">
    <property type="entry name" value="PROTEIN_KINASE_DOM"/>
    <property type="match status" value="1"/>
</dbReference>
<dbReference type="InterPro" id="IPR000719">
    <property type="entry name" value="Prot_kinase_dom"/>
</dbReference>
<evidence type="ECO:0000259" key="9">
    <source>
        <dbReference type="PROSITE" id="PS50222"/>
    </source>
</evidence>
<feature type="domain" description="EF-hand" evidence="9">
    <location>
        <begin position="220"/>
        <end position="255"/>
    </location>
</feature>
<dbReference type="SMART" id="SM00220">
    <property type="entry name" value="S_TKc"/>
    <property type="match status" value="1"/>
</dbReference>
<dbReference type="PROSITE" id="PS50222">
    <property type="entry name" value="EF_HAND_2"/>
    <property type="match status" value="2"/>
</dbReference>
<evidence type="ECO:0000256" key="7">
    <source>
        <dbReference type="SAM" id="MobiDB-lite"/>
    </source>
</evidence>
<dbReference type="SUPFAM" id="SSF47473">
    <property type="entry name" value="EF-hand"/>
    <property type="match status" value="1"/>
</dbReference>
<dbReference type="Proteomes" id="UP001190700">
    <property type="component" value="Unassembled WGS sequence"/>
</dbReference>
<feature type="domain" description="Protein kinase" evidence="8">
    <location>
        <begin position="1"/>
        <end position="94"/>
    </location>
</feature>
<dbReference type="InterPro" id="IPR011992">
    <property type="entry name" value="EF-hand-dom_pair"/>
</dbReference>
<keyword evidence="11" id="KW-1185">Reference proteome</keyword>
<organism evidence="10 11">
    <name type="scientific">Cymbomonas tetramitiformis</name>
    <dbReference type="NCBI Taxonomy" id="36881"/>
    <lineage>
        <taxon>Eukaryota</taxon>
        <taxon>Viridiplantae</taxon>
        <taxon>Chlorophyta</taxon>
        <taxon>Pyramimonadophyceae</taxon>
        <taxon>Pyramimonadales</taxon>
        <taxon>Pyramimonadaceae</taxon>
        <taxon>Cymbomonas</taxon>
    </lineage>
</organism>
<name>A0AAE0EXM9_9CHLO</name>
<keyword evidence="1" id="KW-0723">Serine/threonine-protein kinase</keyword>
<comment type="caution">
    <text evidence="10">The sequence shown here is derived from an EMBL/GenBank/DDBJ whole genome shotgun (WGS) entry which is preliminary data.</text>
</comment>
<dbReference type="PROSITE" id="PS00018">
    <property type="entry name" value="EF_HAND_1"/>
    <property type="match status" value="2"/>
</dbReference>
<feature type="compositionally biased region" description="Low complexity" evidence="7">
    <location>
        <begin position="321"/>
        <end position="340"/>
    </location>
</feature>
<evidence type="ECO:0000256" key="3">
    <source>
        <dbReference type="ARBA" id="ARBA00022741"/>
    </source>
</evidence>
<dbReference type="InterPro" id="IPR050205">
    <property type="entry name" value="CDPK_Ser/Thr_kinases"/>
</dbReference>
<feature type="region of interest" description="Disordered" evidence="7">
    <location>
        <begin position="316"/>
        <end position="340"/>
    </location>
</feature>
<keyword evidence="6" id="KW-0067">ATP-binding</keyword>
<dbReference type="GO" id="GO:0005524">
    <property type="term" value="F:ATP binding"/>
    <property type="evidence" value="ECO:0007669"/>
    <property type="project" value="UniProtKB-KW"/>
</dbReference>
<reference evidence="10 11" key="1">
    <citation type="journal article" date="2015" name="Genome Biol. Evol.">
        <title>Comparative Genomics of a Bacterivorous Green Alga Reveals Evolutionary Causalities and Consequences of Phago-Mixotrophic Mode of Nutrition.</title>
        <authorList>
            <person name="Burns J.A."/>
            <person name="Paasch A."/>
            <person name="Narechania A."/>
            <person name="Kim E."/>
        </authorList>
    </citation>
    <scope>NUCLEOTIDE SEQUENCE [LARGE SCALE GENOMIC DNA]</scope>
    <source>
        <strain evidence="10 11">PLY_AMNH</strain>
    </source>
</reference>
<dbReference type="Gene3D" id="1.10.510.10">
    <property type="entry name" value="Transferase(Phosphotransferase) domain 1"/>
    <property type="match status" value="1"/>
</dbReference>
<evidence type="ECO:0000256" key="2">
    <source>
        <dbReference type="ARBA" id="ARBA00022679"/>
    </source>
</evidence>